<dbReference type="Proteomes" id="UP001162483">
    <property type="component" value="Unassembled WGS sequence"/>
</dbReference>
<reference evidence="1" key="1">
    <citation type="submission" date="2023-05" db="EMBL/GenBank/DDBJ databases">
        <authorList>
            <person name="Stuckert A."/>
        </authorList>
    </citation>
    <scope>NUCLEOTIDE SEQUENCE</scope>
</reference>
<accession>A0ABN9G5I7</accession>
<proteinExistence type="predicted"/>
<comment type="caution">
    <text evidence="1">The sequence shown here is derived from an EMBL/GenBank/DDBJ whole genome shotgun (WGS) entry which is preliminary data.</text>
</comment>
<protein>
    <submittedName>
        <fullName evidence="1">Uncharacterized protein</fullName>
    </submittedName>
</protein>
<organism evidence="1 2">
    <name type="scientific">Staurois parvus</name>
    <dbReference type="NCBI Taxonomy" id="386267"/>
    <lineage>
        <taxon>Eukaryota</taxon>
        <taxon>Metazoa</taxon>
        <taxon>Chordata</taxon>
        <taxon>Craniata</taxon>
        <taxon>Vertebrata</taxon>
        <taxon>Euteleostomi</taxon>
        <taxon>Amphibia</taxon>
        <taxon>Batrachia</taxon>
        <taxon>Anura</taxon>
        <taxon>Neobatrachia</taxon>
        <taxon>Ranoidea</taxon>
        <taxon>Ranidae</taxon>
        <taxon>Staurois</taxon>
    </lineage>
</organism>
<evidence type="ECO:0000313" key="2">
    <source>
        <dbReference type="Proteomes" id="UP001162483"/>
    </source>
</evidence>
<sequence>MARSLQGEQVLSVGFEKRILHSIFLACPHAFVLFSLSREGGGLVRVKLKGKNISA</sequence>
<keyword evidence="2" id="KW-1185">Reference proteome</keyword>
<dbReference type="EMBL" id="CATNWA010018003">
    <property type="protein sequence ID" value="CAI9604633.1"/>
    <property type="molecule type" value="Genomic_DNA"/>
</dbReference>
<gene>
    <name evidence="1" type="ORF">SPARVUS_LOCUS13489475</name>
</gene>
<evidence type="ECO:0000313" key="1">
    <source>
        <dbReference type="EMBL" id="CAI9604633.1"/>
    </source>
</evidence>
<name>A0ABN9G5I7_9NEOB</name>